<comment type="catalytic activity">
    <reaction evidence="1">
        <text>Hydrolysis of terminal, non-reducing (1-&gt;4)-linked alpha-D-glucose residues with release of alpha-D-glucose.</text>
        <dbReference type="EC" id="3.2.1.20"/>
    </reaction>
</comment>
<organism evidence="6 7">
    <name type="scientific">Staphylotrichum tortipilum</name>
    <dbReference type="NCBI Taxonomy" id="2831512"/>
    <lineage>
        <taxon>Eukaryota</taxon>
        <taxon>Fungi</taxon>
        <taxon>Dikarya</taxon>
        <taxon>Ascomycota</taxon>
        <taxon>Pezizomycotina</taxon>
        <taxon>Sordariomycetes</taxon>
        <taxon>Sordariomycetidae</taxon>
        <taxon>Sordariales</taxon>
        <taxon>Chaetomiaceae</taxon>
        <taxon>Staphylotrichum</taxon>
    </lineage>
</organism>
<accession>A0AAN6MDW6</accession>
<evidence type="ECO:0000313" key="6">
    <source>
        <dbReference type="EMBL" id="KAK3899056.1"/>
    </source>
</evidence>
<dbReference type="SUPFAM" id="SSF51011">
    <property type="entry name" value="Glycosyl hydrolase domain"/>
    <property type="match status" value="1"/>
</dbReference>
<dbReference type="EMBL" id="MU855839">
    <property type="protein sequence ID" value="KAK3899056.1"/>
    <property type="molecule type" value="Genomic_DNA"/>
</dbReference>
<proteinExistence type="inferred from homology"/>
<dbReference type="GO" id="GO:0005975">
    <property type="term" value="P:carbohydrate metabolic process"/>
    <property type="evidence" value="ECO:0007669"/>
    <property type="project" value="InterPro"/>
</dbReference>
<protein>
    <recommendedName>
        <fullName evidence="3">alpha-glucosidase</fullName>
        <ecNumber evidence="3">3.2.1.20</ecNumber>
    </recommendedName>
</protein>
<dbReference type="PANTHER" id="PTHR22762">
    <property type="entry name" value="ALPHA-GLUCOSIDASE"/>
    <property type="match status" value="1"/>
</dbReference>
<dbReference type="GO" id="GO:0006491">
    <property type="term" value="P:N-glycan processing"/>
    <property type="evidence" value="ECO:0007669"/>
    <property type="project" value="TreeGrafter"/>
</dbReference>
<dbReference type="InterPro" id="IPR000322">
    <property type="entry name" value="Glyco_hydro_31_TIM"/>
</dbReference>
<dbReference type="Gene3D" id="3.20.20.80">
    <property type="entry name" value="Glycosidases"/>
    <property type="match status" value="1"/>
</dbReference>
<feature type="domain" description="Glycosyl hydrolase family 31 C-terminal" evidence="5">
    <location>
        <begin position="942"/>
        <end position="1030"/>
    </location>
</feature>
<evidence type="ECO:0000256" key="3">
    <source>
        <dbReference type="ARBA" id="ARBA00012741"/>
    </source>
</evidence>
<dbReference type="InterPro" id="IPR017853">
    <property type="entry name" value="GH"/>
</dbReference>
<dbReference type="CDD" id="cd06595">
    <property type="entry name" value="GH31_u1"/>
    <property type="match status" value="1"/>
</dbReference>
<dbReference type="Pfam" id="PF21365">
    <property type="entry name" value="Glyco_hydro_31_3rd"/>
    <property type="match status" value="1"/>
</dbReference>
<reference evidence="6" key="2">
    <citation type="submission" date="2023-05" db="EMBL/GenBank/DDBJ databases">
        <authorList>
            <consortium name="Lawrence Berkeley National Laboratory"/>
            <person name="Steindorff A."/>
            <person name="Hensen N."/>
            <person name="Bonometti L."/>
            <person name="Westerberg I."/>
            <person name="Brannstrom I.O."/>
            <person name="Guillou S."/>
            <person name="Cros-Aarteil S."/>
            <person name="Calhoun S."/>
            <person name="Haridas S."/>
            <person name="Kuo A."/>
            <person name="Mondo S."/>
            <person name="Pangilinan J."/>
            <person name="Riley R."/>
            <person name="Labutti K."/>
            <person name="Andreopoulos B."/>
            <person name="Lipzen A."/>
            <person name="Chen C."/>
            <person name="Yanf M."/>
            <person name="Daum C."/>
            <person name="Ng V."/>
            <person name="Clum A."/>
            <person name="Ohm R."/>
            <person name="Martin F."/>
            <person name="Silar P."/>
            <person name="Natvig D."/>
            <person name="Lalanne C."/>
            <person name="Gautier V."/>
            <person name="Ament-Velasquez S.L."/>
            <person name="Kruys A."/>
            <person name="Hutchinson M.I."/>
            <person name="Powell A.J."/>
            <person name="Barry K."/>
            <person name="Miller A.N."/>
            <person name="Grigoriev I.V."/>
            <person name="Debuchy R."/>
            <person name="Gladieux P."/>
            <person name="Thoren M.H."/>
            <person name="Johannesson H."/>
        </authorList>
    </citation>
    <scope>NUCLEOTIDE SEQUENCE</scope>
    <source>
        <strain evidence="6">CBS 103.79</strain>
    </source>
</reference>
<keyword evidence="7" id="KW-1185">Reference proteome</keyword>
<dbReference type="InterPro" id="IPR013780">
    <property type="entry name" value="Glyco_hydro_b"/>
</dbReference>
<dbReference type="PANTHER" id="PTHR22762:SF89">
    <property type="entry name" value="ALPHA-XYLOSIDASE"/>
    <property type="match status" value="1"/>
</dbReference>
<keyword evidence="6" id="KW-0378">Hydrolase</keyword>
<gene>
    <name evidence="6" type="ORF">C8A05DRAFT_46782</name>
</gene>
<dbReference type="GO" id="GO:0004558">
    <property type="term" value="F:alpha-1,4-glucosidase activity"/>
    <property type="evidence" value="ECO:0007669"/>
    <property type="project" value="UniProtKB-EC"/>
</dbReference>
<name>A0AAN6MDW6_9PEZI</name>
<dbReference type="Gene3D" id="2.60.40.1180">
    <property type="entry name" value="Golgi alpha-mannosidase II"/>
    <property type="match status" value="1"/>
</dbReference>
<dbReference type="AlphaFoldDB" id="A0AAN6MDW6"/>
<dbReference type="EC" id="3.2.1.20" evidence="3"/>
<reference evidence="6" key="1">
    <citation type="journal article" date="2023" name="Mol. Phylogenet. Evol.">
        <title>Genome-scale phylogeny and comparative genomics of the fungal order Sordariales.</title>
        <authorList>
            <person name="Hensen N."/>
            <person name="Bonometti L."/>
            <person name="Westerberg I."/>
            <person name="Brannstrom I.O."/>
            <person name="Guillou S."/>
            <person name="Cros-Aarteil S."/>
            <person name="Calhoun S."/>
            <person name="Haridas S."/>
            <person name="Kuo A."/>
            <person name="Mondo S."/>
            <person name="Pangilinan J."/>
            <person name="Riley R."/>
            <person name="LaButti K."/>
            <person name="Andreopoulos B."/>
            <person name="Lipzen A."/>
            <person name="Chen C."/>
            <person name="Yan M."/>
            <person name="Daum C."/>
            <person name="Ng V."/>
            <person name="Clum A."/>
            <person name="Steindorff A."/>
            <person name="Ohm R.A."/>
            <person name="Martin F."/>
            <person name="Silar P."/>
            <person name="Natvig D.O."/>
            <person name="Lalanne C."/>
            <person name="Gautier V."/>
            <person name="Ament-Velasquez S.L."/>
            <person name="Kruys A."/>
            <person name="Hutchinson M.I."/>
            <person name="Powell A.J."/>
            <person name="Barry K."/>
            <person name="Miller A.N."/>
            <person name="Grigoriev I.V."/>
            <person name="Debuchy R."/>
            <person name="Gladieux P."/>
            <person name="Hiltunen Thoren M."/>
            <person name="Johannesson H."/>
        </authorList>
    </citation>
    <scope>NUCLEOTIDE SEQUENCE</scope>
    <source>
        <strain evidence="6">CBS 103.79</strain>
    </source>
</reference>
<evidence type="ECO:0000256" key="1">
    <source>
        <dbReference type="ARBA" id="ARBA00001657"/>
    </source>
</evidence>
<dbReference type="InterPro" id="IPR048395">
    <property type="entry name" value="Glyco_hydro_31_C"/>
</dbReference>
<comment type="similarity">
    <text evidence="2">Belongs to the glycosyl hydrolase 31 family.</text>
</comment>
<evidence type="ECO:0000313" key="7">
    <source>
        <dbReference type="Proteomes" id="UP001303889"/>
    </source>
</evidence>
<evidence type="ECO:0000256" key="2">
    <source>
        <dbReference type="ARBA" id="ARBA00007806"/>
    </source>
</evidence>
<evidence type="ECO:0000259" key="5">
    <source>
        <dbReference type="Pfam" id="PF21365"/>
    </source>
</evidence>
<sequence length="1227" mass="136546">MDEYRHFLHLFRQQAFPIWPVVDADDLLARLEQPDPDPETLALAASLCAATIAQLRLAEQHAPGASNAKQLAAQFATECLWFRELYDYRETYSAAAVLVPFFLHIYYANTNKLRTAGFFLRESITFVHAMDLGRPETYRHLAGVERSLRLRIYWLLFISERTYCVQHLVPAILRPIDTPPEFDGASGNAGLSQAFRALSRLFVYLDGDFTTPTPPTSTPSPAPPTTTAVATPTPGTAALALERQRVASYQASLSLLPADDAGAGGAPGEAQRVDLFVTRQWIRLLLWEYTARRFAMACCAADPAFSLFLPVKIGHELLGMFAGVTEGAVKTHGYGMELKVFRLADSLLDLVVCASATARSDAMLVMSGDILYSFRKVLAAVGGRDSVFLQKLHVRMSQLEMDTGAWPYHALTAAEEDGGVDEEGEVSAMMEKYIFPNDPVPNPAAVVAGDRFRFTLINDTVLRYEWADDGVFEDRPSTFALNRNFSAPEFSVVDADDQLEIRTDAFHLTYNKARFDRNGFVVTFGNKNTLWGADWRYGEVPQNLGGTARTLDDIDGRCDLEPGILSRAGYSVLDDSKSMLFEPDGFIAPRRPGDRIDGYLFSYGHDYERVMKAFFAISGKQPRLPRWALGNWWSRYYAYSDDQYLALMDRFRDEAIPLSVAVLDMDWHQVKGDHIPHAGWTGYTWNTDLFKDPRAFTAALHARNLKVTFNDHPHGGVHHHEAQYDAMALALGRDPSTKAPILFDPTDRRFMHAYLNTLHRALEDDGCDFWWIDWQQGPYSRIPGIDPLWLLNHFHYLDNTLQSPNNTGGLIFSRYAGPGSHRYPVGFSGDSLATWASLAFQPEFTATASNIGYGWWSHDVGGHMGGARDDELAARWVQLGVFSPILRLHASCGEFTSKEPWGYGRECERVMGRWLRWRHRLVPYLFGVNVGGGEEDGGSGVLVRPLYWRFPEREEAYKRPGEFYFGEGLVVAPVVKQRERSTGCSEVDVWVPPGRHVDVFTGTVYDGDRDIRMYRTIEGLPVLAAEGTIVPLDGNRAPVNGCVNPEAYEVLVVVGRDGEAVIWEDPRDDEVPGEGALRSIRLEYNQARGQLTFSSSGKGWTVRFVSLMHVPTSLAVSVDGAVVVGVDAAVQEEGDSPGLVVRIPEAPSSTTVVVDLGENPQLSVLDPTPCIRDMLMGFQIDMALKDRVWQVARAARPIAVRMAQLATLGAPEEVLGPVAELLLADSR</sequence>
<feature type="domain" description="Glycoside hydrolase family 31 TIM barrel" evidence="4">
    <location>
        <begin position="622"/>
        <end position="926"/>
    </location>
</feature>
<dbReference type="SUPFAM" id="SSF51445">
    <property type="entry name" value="(Trans)glycosidases"/>
    <property type="match status" value="1"/>
</dbReference>
<evidence type="ECO:0000259" key="4">
    <source>
        <dbReference type="Pfam" id="PF01055"/>
    </source>
</evidence>
<comment type="caution">
    <text evidence="6">The sequence shown here is derived from an EMBL/GenBank/DDBJ whole genome shotgun (WGS) entry which is preliminary data.</text>
</comment>
<dbReference type="CDD" id="cd12148">
    <property type="entry name" value="fungal_TF_MHR"/>
    <property type="match status" value="1"/>
</dbReference>
<dbReference type="Proteomes" id="UP001303889">
    <property type="component" value="Unassembled WGS sequence"/>
</dbReference>
<dbReference type="Pfam" id="PF01055">
    <property type="entry name" value="Glyco_hydro_31_2nd"/>
    <property type="match status" value="1"/>
</dbReference>